<feature type="non-terminal residue" evidence="2">
    <location>
        <position position="1"/>
    </location>
</feature>
<reference evidence="2 3" key="1">
    <citation type="journal article" date="2023" name="bioRxiv">
        <title>Conserved and derived expression patterns and positive selection on dental genes reveal complex evolutionary context of ever-growing rodent molars.</title>
        <authorList>
            <person name="Calamari Z.T."/>
            <person name="Song A."/>
            <person name="Cohen E."/>
            <person name="Akter M."/>
            <person name="Roy R.D."/>
            <person name="Hallikas O."/>
            <person name="Christensen M.M."/>
            <person name="Li P."/>
            <person name="Marangoni P."/>
            <person name="Jernvall J."/>
            <person name="Klein O.D."/>
        </authorList>
    </citation>
    <scope>NUCLEOTIDE SEQUENCE [LARGE SCALE GENOMIC DNA]</scope>
    <source>
        <strain evidence="2">V071</strain>
    </source>
</reference>
<evidence type="ECO:0000313" key="3">
    <source>
        <dbReference type="Proteomes" id="UP001488838"/>
    </source>
</evidence>
<gene>
    <name evidence="2" type="ORF">U0070_023309</name>
</gene>
<keyword evidence="3" id="KW-1185">Reference proteome</keyword>
<name>A0AAW0HGA9_MYOGA</name>
<comment type="caution">
    <text evidence="2">The sequence shown here is derived from an EMBL/GenBank/DDBJ whole genome shotgun (WGS) entry which is preliminary data.</text>
</comment>
<dbReference type="AlphaFoldDB" id="A0AAW0HGA9"/>
<organism evidence="2 3">
    <name type="scientific">Myodes glareolus</name>
    <name type="common">Bank vole</name>
    <name type="synonym">Clethrionomys glareolus</name>
    <dbReference type="NCBI Taxonomy" id="447135"/>
    <lineage>
        <taxon>Eukaryota</taxon>
        <taxon>Metazoa</taxon>
        <taxon>Chordata</taxon>
        <taxon>Craniata</taxon>
        <taxon>Vertebrata</taxon>
        <taxon>Euteleostomi</taxon>
        <taxon>Mammalia</taxon>
        <taxon>Eutheria</taxon>
        <taxon>Euarchontoglires</taxon>
        <taxon>Glires</taxon>
        <taxon>Rodentia</taxon>
        <taxon>Myomorpha</taxon>
        <taxon>Muroidea</taxon>
        <taxon>Cricetidae</taxon>
        <taxon>Arvicolinae</taxon>
        <taxon>Myodes</taxon>
    </lineage>
</organism>
<proteinExistence type="predicted"/>
<accession>A0AAW0HGA9</accession>
<feature type="compositionally biased region" description="Basic and acidic residues" evidence="1">
    <location>
        <begin position="1"/>
        <end position="22"/>
    </location>
</feature>
<evidence type="ECO:0000256" key="1">
    <source>
        <dbReference type="SAM" id="MobiDB-lite"/>
    </source>
</evidence>
<feature type="region of interest" description="Disordered" evidence="1">
    <location>
        <begin position="1"/>
        <end position="58"/>
    </location>
</feature>
<feature type="compositionally biased region" description="Low complexity" evidence="1">
    <location>
        <begin position="26"/>
        <end position="35"/>
    </location>
</feature>
<protein>
    <submittedName>
        <fullName evidence="2">Uncharacterized protein</fullName>
    </submittedName>
</protein>
<dbReference type="EMBL" id="JBBHLL010000487">
    <property type="protein sequence ID" value="KAK7801829.1"/>
    <property type="molecule type" value="Genomic_DNA"/>
</dbReference>
<evidence type="ECO:0000313" key="2">
    <source>
        <dbReference type="EMBL" id="KAK7801829.1"/>
    </source>
</evidence>
<sequence length="165" mass="18186">SERPDRTMAEECRENRPSRARDLPTALRLLASASGGRSGQGRVLQNRPRPFRPMGRGLKGGVCGAVSAGWSRWRGAGPRGQRQPAHWAGVAAATAVRVFKVSVLPQRRPDSAAMSAAEEVDGLGVVRPHYGSVLDNERLTAEEMDERRRQNVAYEYLCHLEEAKR</sequence>
<dbReference type="Proteomes" id="UP001488838">
    <property type="component" value="Unassembled WGS sequence"/>
</dbReference>